<feature type="region of interest" description="Disordered" evidence="1">
    <location>
        <begin position="277"/>
        <end position="298"/>
    </location>
</feature>
<evidence type="ECO:0000256" key="1">
    <source>
        <dbReference type="SAM" id="MobiDB-lite"/>
    </source>
</evidence>
<name>A0A6J8A0G2_MYTCO</name>
<dbReference type="Proteomes" id="UP000507470">
    <property type="component" value="Unassembled WGS sequence"/>
</dbReference>
<evidence type="ECO:0000313" key="2">
    <source>
        <dbReference type="EMBL" id="CAC5358876.1"/>
    </source>
</evidence>
<feature type="compositionally biased region" description="Low complexity" evidence="1">
    <location>
        <begin position="278"/>
        <end position="289"/>
    </location>
</feature>
<proteinExistence type="predicted"/>
<sequence>MTTVYEIEVDSEAYTSVWLTQKSIGKQHAEHCKKLTKFDEIDNIFRKPHVSVLGHSHDENFSFLTGDPDQWRMVSSGNEMSEDTTRPKAVVVLLSPTRQEGDCHLSEKDLKILEIVNNTTEHPENIVYLVKAKDDNVHDTDVLEKLSDEIQFKTSRKRGKNEIHEKVQVFTDSTNNKLANLVNNKDFNIHCIEKFISKSSFKICNLASQRSNRLRVRDFSKLLRKEIDRKDLLVGVKISTVNKTNQLGKKLETRLNICLQKRKSYLKKYQIRLHNGRTSKSSSTRLTRSMTKEPSTRELEGLPATRTLEAKTCITHNCQTRCFNIFGKNDYKEMAKDVYTELLDSSTRFVNSYTKDLAAFAKTISDERLKRSYSLKLHEWKTVAMRSQLVKGFGCVKNNIYIYLKNDDKDEERLVSAYAKKYLNDPPGKYQLRIEYKQRNITLFSKLEQGSKINRKGTEEPRKYGSLGMFLEDKKGTYFFTTCAHVITKGECAYSADDNSELGRNVYIYQSESNTFDKNDPYIDFSVVQVSPEKDLTCTFGLKATGGNFISGRIFKGDLSEILDENVYKWGATAPCLRKGKCIGYEDEGSFLYLIVDTNDFAKEGDSGAIICVGDDVDTGLAAFVIIGGSQDDSERTSASNSEPSYLVYKVSHALDKVSNMRPCLIPCTKTISISSSSSDSIQSMSKRQRHDVV</sequence>
<reference evidence="2 3" key="1">
    <citation type="submission" date="2020-06" db="EMBL/GenBank/DDBJ databases">
        <authorList>
            <person name="Li R."/>
            <person name="Bekaert M."/>
        </authorList>
    </citation>
    <scope>NUCLEOTIDE SEQUENCE [LARGE SCALE GENOMIC DNA]</scope>
    <source>
        <strain evidence="3">wild</strain>
    </source>
</reference>
<keyword evidence="3" id="KW-1185">Reference proteome</keyword>
<dbReference type="OrthoDB" id="6218832at2759"/>
<dbReference type="AlphaFoldDB" id="A0A6J8A0G2"/>
<evidence type="ECO:0000313" key="3">
    <source>
        <dbReference type="Proteomes" id="UP000507470"/>
    </source>
</evidence>
<gene>
    <name evidence="2" type="ORF">MCOR_1939</name>
</gene>
<protein>
    <submittedName>
        <fullName evidence="2">Uncharacterized protein</fullName>
    </submittedName>
</protein>
<accession>A0A6J8A0G2</accession>
<dbReference type="EMBL" id="CACVKT020000411">
    <property type="protein sequence ID" value="CAC5358876.1"/>
    <property type="molecule type" value="Genomic_DNA"/>
</dbReference>
<feature type="region of interest" description="Disordered" evidence="1">
    <location>
        <begin position="675"/>
        <end position="694"/>
    </location>
</feature>
<organism evidence="2 3">
    <name type="scientific">Mytilus coruscus</name>
    <name type="common">Sea mussel</name>
    <dbReference type="NCBI Taxonomy" id="42192"/>
    <lineage>
        <taxon>Eukaryota</taxon>
        <taxon>Metazoa</taxon>
        <taxon>Spiralia</taxon>
        <taxon>Lophotrochozoa</taxon>
        <taxon>Mollusca</taxon>
        <taxon>Bivalvia</taxon>
        <taxon>Autobranchia</taxon>
        <taxon>Pteriomorphia</taxon>
        <taxon>Mytilida</taxon>
        <taxon>Mytiloidea</taxon>
        <taxon>Mytilidae</taxon>
        <taxon>Mytilinae</taxon>
        <taxon>Mytilus</taxon>
    </lineage>
</organism>
<feature type="compositionally biased region" description="Low complexity" evidence="1">
    <location>
        <begin position="675"/>
        <end position="686"/>
    </location>
</feature>